<comment type="caution">
    <text evidence="2">The sequence shown here is derived from an EMBL/GenBank/DDBJ whole genome shotgun (WGS) entry which is preliminary data.</text>
</comment>
<dbReference type="RefSeq" id="WP_344880546.1">
    <property type="nucleotide sequence ID" value="NZ_BAABAL010000018.1"/>
</dbReference>
<sequence>MKTKLATAAAVIAIASGGLAALAGQAAAAPANCDVWFKTGASAPVQGIDVKCTNIGTFKAVVHCKRNDNGYQYTHYGNPVSAGSWSTVWCDRNANIFGWGGTPA</sequence>
<feature type="chain" id="PRO_5046454538" description="Secreted protein" evidence="1">
    <location>
        <begin position="21"/>
        <end position="104"/>
    </location>
</feature>
<reference evidence="3" key="1">
    <citation type="journal article" date="2019" name="Int. J. Syst. Evol. Microbiol.">
        <title>The Global Catalogue of Microorganisms (GCM) 10K type strain sequencing project: providing services to taxonomists for standard genome sequencing and annotation.</title>
        <authorList>
            <consortium name="The Broad Institute Genomics Platform"/>
            <consortium name="The Broad Institute Genome Sequencing Center for Infectious Disease"/>
            <person name="Wu L."/>
            <person name="Ma J."/>
        </authorList>
    </citation>
    <scope>NUCLEOTIDE SEQUENCE [LARGE SCALE GENOMIC DNA]</scope>
    <source>
        <strain evidence="3">JCM 17342</strain>
    </source>
</reference>
<accession>A0ABP7TAG9</accession>
<evidence type="ECO:0000313" key="2">
    <source>
        <dbReference type="EMBL" id="GAA4023402.1"/>
    </source>
</evidence>
<dbReference type="Proteomes" id="UP001501747">
    <property type="component" value="Unassembled WGS sequence"/>
</dbReference>
<feature type="signal peptide" evidence="1">
    <location>
        <begin position="1"/>
        <end position="20"/>
    </location>
</feature>
<protein>
    <recommendedName>
        <fullName evidence="4">Secreted protein</fullName>
    </recommendedName>
</protein>
<keyword evidence="1" id="KW-0732">Signal</keyword>
<gene>
    <name evidence="2" type="ORF">GCM10022247_54680</name>
</gene>
<organism evidence="2 3">
    <name type="scientific">Allokutzneria multivorans</name>
    <dbReference type="NCBI Taxonomy" id="1142134"/>
    <lineage>
        <taxon>Bacteria</taxon>
        <taxon>Bacillati</taxon>
        <taxon>Actinomycetota</taxon>
        <taxon>Actinomycetes</taxon>
        <taxon>Pseudonocardiales</taxon>
        <taxon>Pseudonocardiaceae</taxon>
        <taxon>Allokutzneria</taxon>
    </lineage>
</organism>
<keyword evidence="3" id="KW-1185">Reference proteome</keyword>
<dbReference type="EMBL" id="BAABAL010000018">
    <property type="protein sequence ID" value="GAA4023402.1"/>
    <property type="molecule type" value="Genomic_DNA"/>
</dbReference>
<evidence type="ECO:0000256" key="1">
    <source>
        <dbReference type="SAM" id="SignalP"/>
    </source>
</evidence>
<proteinExistence type="predicted"/>
<evidence type="ECO:0000313" key="3">
    <source>
        <dbReference type="Proteomes" id="UP001501747"/>
    </source>
</evidence>
<evidence type="ECO:0008006" key="4">
    <source>
        <dbReference type="Google" id="ProtNLM"/>
    </source>
</evidence>
<name>A0ABP7TAG9_9PSEU</name>